<evidence type="ECO:0000256" key="1">
    <source>
        <dbReference type="SAM" id="Phobius"/>
    </source>
</evidence>
<feature type="transmembrane region" description="Helical" evidence="1">
    <location>
        <begin position="47"/>
        <end position="70"/>
    </location>
</feature>
<name>A0A6A6B2X7_9PEZI</name>
<dbReference type="AlphaFoldDB" id="A0A6A6B2X7"/>
<evidence type="ECO:0000313" key="2">
    <source>
        <dbReference type="EMBL" id="KAF2137367.1"/>
    </source>
</evidence>
<feature type="transmembrane region" description="Helical" evidence="1">
    <location>
        <begin position="105"/>
        <end position="126"/>
    </location>
</feature>
<proteinExistence type="predicted"/>
<organism evidence="2 3">
    <name type="scientific">Aplosporella prunicola CBS 121167</name>
    <dbReference type="NCBI Taxonomy" id="1176127"/>
    <lineage>
        <taxon>Eukaryota</taxon>
        <taxon>Fungi</taxon>
        <taxon>Dikarya</taxon>
        <taxon>Ascomycota</taxon>
        <taxon>Pezizomycotina</taxon>
        <taxon>Dothideomycetes</taxon>
        <taxon>Dothideomycetes incertae sedis</taxon>
        <taxon>Botryosphaeriales</taxon>
        <taxon>Aplosporellaceae</taxon>
        <taxon>Aplosporella</taxon>
    </lineage>
</organism>
<dbReference type="Proteomes" id="UP000799438">
    <property type="component" value="Unassembled WGS sequence"/>
</dbReference>
<keyword evidence="1" id="KW-0472">Membrane</keyword>
<dbReference type="EMBL" id="ML995503">
    <property type="protein sequence ID" value="KAF2137367.1"/>
    <property type="molecule type" value="Genomic_DNA"/>
</dbReference>
<keyword evidence="1" id="KW-1133">Transmembrane helix</keyword>
<keyword evidence="1" id="KW-0812">Transmembrane</keyword>
<feature type="transmembrane region" description="Helical" evidence="1">
    <location>
        <begin position="182"/>
        <end position="205"/>
    </location>
</feature>
<keyword evidence="3" id="KW-1185">Reference proteome</keyword>
<sequence>MEAHAAETDRGVQEAKDQSTYLLNERESSPPPLITHTSNPTKQSYKYTLHIILVLLTLVIPIVALAAWLATSGIHARFKTFHGEEIGGHLTQAQAKALDVVSGAVLAPLVMAGLNLVWFAVARVAVVKEEGEDTRKYPPASNADSFRRGIPLSSLVAASQSSSGTYDLLHLWTLLRGRTMRLVSLVLLCLFSALGRSALANLVAYEAFFENVASPHPYQLRYMRDAVIESSVVIPTSLQMDVFGFNTEQQASVANQMSGMLTGLNFQNATKMLESDGSYVGVNTTAAALDALPASVVGLVNVPGFRVSVECAPAQLSNLAVLAMGAYDTSINGIADTTLFRAQIPGPSSVLKGASNDVYSFVAFDFNTTNAFLGYLTSFDYSNYTIATPYGTLNPTVANMTSSGFTGTKATMSVWGLQCSLYQQSGQLNLTRAHNSDVTIAAATFAPETEKMKIPSALATWQANLNYHAPTAAIPGIGPALARTACPATASSADSTLCSAGQNSTDFAALARNFLYASAEARTIAIEVAASNATREKPEYVYTVQAVVTRQFYRMTYVPVVLAVGLASLVLAALVVGGMAWVARGSEAVGGWRVRDVGRVVVDAVAGLGGERGGGAEVGCVAAGSNEGVARWTEGCRVVYERAVDGERVARVRLRRVGEKGGEGVVC</sequence>
<accession>A0A6A6B2X7</accession>
<reference evidence="2" key="1">
    <citation type="journal article" date="2020" name="Stud. Mycol.">
        <title>101 Dothideomycetes genomes: a test case for predicting lifestyles and emergence of pathogens.</title>
        <authorList>
            <person name="Haridas S."/>
            <person name="Albert R."/>
            <person name="Binder M."/>
            <person name="Bloem J."/>
            <person name="Labutti K."/>
            <person name="Salamov A."/>
            <person name="Andreopoulos B."/>
            <person name="Baker S."/>
            <person name="Barry K."/>
            <person name="Bills G."/>
            <person name="Bluhm B."/>
            <person name="Cannon C."/>
            <person name="Castanera R."/>
            <person name="Culley D."/>
            <person name="Daum C."/>
            <person name="Ezra D."/>
            <person name="Gonzalez J."/>
            <person name="Henrissat B."/>
            <person name="Kuo A."/>
            <person name="Liang C."/>
            <person name="Lipzen A."/>
            <person name="Lutzoni F."/>
            <person name="Magnuson J."/>
            <person name="Mondo S."/>
            <person name="Nolan M."/>
            <person name="Ohm R."/>
            <person name="Pangilinan J."/>
            <person name="Park H.-J."/>
            <person name="Ramirez L."/>
            <person name="Alfaro M."/>
            <person name="Sun H."/>
            <person name="Tritt A."/>
            <person name="Yoshinaga Y."/>
            <person name="Zwiers L.-H."/>
            <person name="Turgeon B."/>
            <person name="Goodwin S."/>
            <person name="Spatafora J."/>
            <person name="Crous P."/>
            <person name="Grigoriev I."/>
        </authorList>
    </citation>
    <scope>NUCLEOTIDE SEQUENCE</scope>
    <source>
        <strain evidence="2">CBS 121167</strain>
    </source>
</reference>
<dbReference type="GeneID" id="54300014"/>
<feature type="transmembrane region" description="Helical" evidence="1">
    <location>
        <begin position="557"/>
        <end position="583"/>
    </location>
</feature>
<dbReference type="RefSeq" id="XP_033393085.1">
    <property type="nucleotide sequence ID" value="XM_033542517.1"/>
</dbReference>
<dbReference type="OrthoDB" id="2840209at2759"/>
<gene>
    <name evidence="2" type="ORF">K452DRAFT_301959</name>
</gene>
<protein>
    <submittedName>
        <fullName evidence="2">Uncharacterized protein</fullName>
    </submittedName>
</protein>
<evidence type="ECO:0000313" key="3">
    <source>
        <dbReference type="Proteomes" id="UP000799438"/>
    </source>
</evidence>